<dbReference type="GO" id="GO:0031177">
    <property type="term" value="F:phosphopantetheine binding"/>
    <property type="evidence" value="ECO:0007669"/>
    <property type="project" value="TreeGrafter"/>
</dbReference>
<organism evidence="3 4">
    <name type="scientific">Aspergillus campestris (strain IBT 28561)</name>
    <dbReference type="NCBI Taxonomy" id="1392248"/>
    <lineage>
        <taxon>Eukaryota</taxon>
        <taxon>Fungi</taxon>
        <taxon>Dikarya</taxon>
        <taxon>Ascomycota</taxon>
        <taxon>Pezizomycotina</taxon>
        <taxon>Eurotiomycetes</taxon>
        <taxon>Eurotiomycetidae</taxon>
        <taxon>Eurotiales</taxon>
        <taxon>Aspergillaceae</taxon>
        <taxon>Aspergillus</taxon>
        <taxon>Aspergillus subgen. Circumdati</taxon>
    </lineage>
</organism>
<accession>A0A2I1DHH1</accession>
<dbReference type="VEuPathDB" id="FungiDB:P168DRAFT_287377"/>
<dbReference type="GO" id="GO:0043041">
    <property type="term" value="P:amino acid activation for nonribosomal peptide biosynthetic process"/>
    <property type="evidence" value="ECO:0007669"/>
    <property type="project" value="TreeGrafter"/>
</dbReference>
<gene>
    <name evidence="3" type="ORF">P168DRAFT_287377</name>
</gene>
<dbReference type="PANTHER" id="PTHR45527">
    <property type="entry name" value="NONRIBOSOMAL PEPTIDE SYNTHETASE"/>
    <property type="match status" value="1"/>
</dbReference>
<dbReference type="AlphaFoldDB" id="A0A2I1DHH1"/>
<dbReference type="Pfam" id="PF00668">
    <property type="entry name" value="Condensation"/>
    <property type="match status" value="1"/>
</dbReference>
<name>A0A2I1DHH1_ASPC2</name>
<sequence>MCQEEHGITAVSRTVTSPSVQGITAATIVNAAWSLVLSQRTNRLDVLFGIATNGQNGYSSRGGNLIGLCMNQMPMRVRLDHSETFQGLLETVQRQYIQAMPFELVELSDIAQICDLSQATDDKVEFGSVVVVQNANVNTDAPFSFGDAQCIRGHVISRTFLTLLPS</sequence>
<protein>
    <recommendedName>
        <fullName evidence="2">Condensation domain-containing protein</fullName>
    </recommendedName>
</protein>
<feature type="domain" description="Condensation" evidence="2">
    <location>
        <begin position="21"/>
        <end position="138"/>
    </location>
</feature>
<dbReference type="Proteomes" id="UP000234254">
    <property type="component" value="Unassembled WGS sequence"/>
</dbReference>
<dbReference type="SUPFAM" id="SSF52777">
    <property type="entry name" value="CoA-dependent acyltransferases"/>
    <property type="match status" value="1"/>
</dbReference>
<comment type="caution">
    <text evidence="3">The sequence shown here is derived from an EMBL/GenBank/DDBJ whole genome shotgun (WGS) entry which is preliminary data.</text>
</comment>
<reference evidence="3" key="1">
    <citation type="submission" date="2016-12" db="EMBL/GenBank/DDBJ databases">
        <title>The genomes of Aspergillus section Nigri reveals drivers in fungal speciation.</title>
        <authorList>
            <consortium name="DOE Joint Genome Institute"/>
            <person name="Vesth T.C."/>
            <person name="Nybo J."/>
            <person name="Theobald S."/>
            <person name="Brandl J."/>
            <person name="Frisvad J.C."/>
            <person name="Nielsen K.F."/>
            <person name="Lyhne E.K."/>
            <person name="Kogle M.E."/>
            <person name="Kuo A."/>
            <person name="Riley R."/>
            <person name="Clum A."/>
            <person name="Nolan M."/>
            <person name="Lipzen A."/>
            <person name="Salamov A."/>
            <person name="Henrissat B."/>
            <person name="Wiebenga A."/>
            <person name="De vries R.P."/>
            <person name="Grigoriev I.V."/>
            <person name="Mortensen U.H."/>
            <person name="Andersen M.R."/>
            <person name="Baker S.E."/>
        </authorList>
    </citation>
    <scope>NUCLEOTIDE SEQUENCE</scope>
    <source>
        <strain evidence="3">IBT 28561</strain>
    </source>
</reference>
<keyword evidence="4" id="KW-1185">Reference proteome</keyword>
<dbReference type="RefSeq" id="XP_024697919.1">
    <property type="nucleotide sequence ID" value="XM_024836559.1"/>
</dbReference>
<dbReference type="GO" id="GO:0016874">
    <property type="term" value="F:ligase activity"/>
    <property type="evidence" value="ECO:0007669"/>
    <property type="project" value="UniProtKB-KW"/>
</dbReference>
<evidence type="ECO:0000259" key="2">
    <source>
        <dbReference type="Pfam" id="PF00668"/>
    </source>
</evidence>
<keyword evidence="1" id="KW-0436">Ligase</keyword>
<dbReference type="InterPro" id="IPR001242">
    <property type="entry name" value="Condensation_dom"/>
</dbReference>
<dbReference type="Gene3D" id="3.30.559.30">
    <property type="entry name" value="Nonribosomal peptide synthetase, condensation domain"/>
    <property type="match status" value="1"/>
</dbReference>
<dbReference type="PANTHER" id="PTHR45527:SF3">
    <property type="entry name" value="SIDEROPHORE SYNTHETASE (EUROFUNG)"/>
    <property type="match status" value="1"/>
</dbReference>
<dbReference type="OrthoDB" id="4510783at2759"/>
<dbReference type="EMBL" id="MSFM01000001">
    <property type="protein sequence ID" value="PKY09325.1"/>
    <property type="molecule type" value="Genomic_DNA"/>
</dbReference>
<dbReference type="GO" id="GO:0044550">
    <property type="term" value="P:secondary metabolite biosynthetic process"/>
    <property type="evidence" value="ECO:0007669"/>
    <property type="project" value="TreeGrafter"/>
</dbReference>
<proteinExistence type="predicted"/>
<dbReference type="GO" id="GO:0005737">
    <property type="term" value="C:cytoplasm"/>
    <property type="evidence" value="ECO:0007669"/>
    <property type="project" value="TreeGrafter"/>
</dbReference>
<evidence type="ECO:0000313" key="3">
    <source>
        <dbReference type="EMBL" id="PKY09325.1"/>
    </source>
</evidence>
<evidence type="ECO:0000256" key="1">
    <source>
        <dbReference type="ARBA" id="ARBA00022598"/>
    </source>
</evidence>
<evidence type="ECO:0000313" key="4">
    <source>
        <dbReference type="Proteomes" id="UP000234254"/>
    </source>
</evidence>
<dbReference type="GeneID" id="36544083"/>